<reference evidence="1 2" key="1">
    <citation type="submission" date="2015-10" db="EMBL/GenBank/DDBJ databases">
        <title>Genome sequencing and analysis of members of genus Stenotrophomonas.</title>
        <authorList>
            <person name="Patil P.P."/>
            <person name="Midha S."/>
            <person name="Patil P.B."/>
        </authorList>
    </citation>
    <scope>NUCLEOTIDE SEQUENCE [LARGE SCALE GENOMIC DNA]</scope>
    <source>
        <strain evidence="1 2">JCM 16536</strain>
    </source>
</reference>
<dbReference type="EMBL" id="LLXU01000068">
    <property type="protein sequence ID" value="KRG44435.1"/>
    <property type="molecule type" value="Genomic_DNA"/>
</dbReference>
<protein>
    <submittedName>
        <fullName evidence="1">Uncharacterized protein</fullName>
    </submittedName>
</protein>
<dbReference type="Proteomes" id="UP000051802">
    <property type="component" value="Unassembled WGS sequence"/>
</dbReference>
<comment type="caution">
    <text evidence="1">The sequence shown here is derived from an EMBL/GenBank/DDBJ whole genome shotgun (WGS) entry which is preliminary data.</text>
</comment>
<dbReference type="AlphaFoldDB" id="A0A0R0AVM5"/>
<keyword evidence="2" id="KW-1185">Reference proteome</keyword>
<name>A0A0R0AVM5_9GAMM</name>
<dbReference type="OrthoDB" id="9554022at2"/>
<evidence type="ECO:0000313" key="1">
    <source>
        <dbReference type="EMBL" id="KRG44435.1"/>
    </source>
</evidence>
<organism evidence="1 2">
    <name type="scientific">Stenotrophomonas panacihumi</name>
    <dbReference type="NCBI Taxonomy" id="676599"/>
    <lineage>
        <taxon>Bacteria</taxon>
        <taxon>Pseudomonadati</taxon>
        <taxon>Pseudomonadota</taxon>
        <taxon>Gammaproteobacteria</taxon>
        <taxon>Lysobacterales</taxon>
        <taxon>Lysobacteraceae</taxon>
        <taxon>Stenotrophomonas</taxon>
    </lineage>
</organism>
<sequence length="98" mass="10884">MARSTPLSTNILGDFARAHGFTHGEEVSWFAAADLLEHLRVNRHVDLGERESYLGEHPQLGTIALSMSSITACWVFAYEALGARLQPYRDAAGEYFQS</sequence>
<proteinExistence type="predicted"/>
<gene>
    <name evidence="1" type="ORF">ARC20_08430</name>
</gene>
<evidence type="ECO:0000313" key="2">
    <source>
        <dbReference type="Proteomes" id="UP000051802"/>
    </source>
</evidence>
<accession>A0A0R0AVM5</accession>
<dbReference type="STRING" id="676599.ARC20_08430"/>
<dbReference type="RefSeq" id="WP_057646154.1">
    <property type="nucleotide sequence ID" value="NZ_LLXU01000068.1"/>
</dbReference>